<dbReference type="PANTHER" id="PTHR48043:SF68">
    <property type="entry name" value="GLUCURONOSYLTRANSFERASE"/>
    <property type="match status" value="1"/>
</dbReference>
<evidence type="ECO:0000256" key="4">
    <source>
        <dbReference type="ARBA" id="ARBA00022679"/>
    </source>
</evidence>
<dbReference type="Gene3D" id="3.40.50.2000">
    <property type="entry name" value="Glycogen Phosphorylase B"/>
    <property type="match status" value="1"/>
</dbReference>
<dbReference type="AlphaFoldDB" id="A0A1I7RV93"/>
<evidence type="ECO:0000256" key="5">
    <source>
        <dbReference type="ARBA" id="ARBA00047475"/>
    </source>
</evidence>
<dbReference type="WBParaSite" id="BXY_0465400.1">
    <property type="protein sequence ID" value="BXY_0465400.1"/>
    <property type="gene ID" value="BXY_0465400"/>
</dbReference>
<feature type="transmembrane region" description="Helical" evidence="6">
    <location>
        <begin position="509"/>
        <end position="529"/>
    </location>
</feature>
<keyword evidence="6" id="KW-1133">Transmembrane helix</keyword>
<evidence type="ECO:0000313" key="7">
    <source>
        <dbReference type="Proteomes" id="UP000095284"/>
    </source>
</evidence>
<proteinExistence type="inferred from homology"/>
<dbReference type="InterPro" id="IPR050271">
    <property type="entry name" value="UDP-glycosyltransferase"/>
</dbReference>
<dbReference type="SUPFAM" id="SSF53756">
    <property type="entry name" value="UDP-Glycosyltransferase/glycogen phosphorylase"/>
    <property type="match status" value="1"/>
</dbReference>
<sequence>MLPFAHAITLGLVASSGCYSHDKTLSSLVTDDEWNVTWIQVKVFDFGKTVELPDNWVKFIFSSNQLSARHKNQSVSNQNESSQDSLVDLRKNDNQLLHSYGGPLVWSGNVPFEPERPTDFRGMVLFYNIIMSHRKHCLQFMKSEQYKLLKESKFDVLVIDHFVQGCLTILSSSLSPSVIQYSNWPVSDGYLTSMNVPSYPSYVPTTGTTFSHLKMNFSERLKNTIAFVFIQFVRLFQSIIVWIDFRNSDFTAGLFDHEGSHLLYTVRSEFLLEPVRPWNNRIKHFGCSTCSKSDIHTTNDTELPRALYRSLSKKFILVTFGSLSNVEYLPRNLLKQFLKAFSQSRFNVIWQVNGKLNIDQDVKIPSNVYFVDWVPLNKLFSHPNIQYVIIHGGINTLNEAVHSALPLIGIPLQGDQNSNLKALELLRTAKIVRMINVWDDTLTITLQEFEKNLVTYKKRAEKLKKMVKDHQSHNGDQPEFWIKWGTRHGSVLSMRKYYIRNEYISRCKYFGIQDVIIYSVIVFSLLFMVTK</sequence>
<keyword evidence="6" id="KW-0472">Membrane</keyword>
<evidence type="ECO:0000256" key="2">
    <source>
        <dbReference type="ARBA" id="ARBA00012544"/>
    </source>
</evidence>
<dbReference type="Proteomes" id="UP000095284">
    <property type="component" value="Unplaced"/>
</dbReference>
<keyword evidence="3" id="KW-0328">Glycosyltransferase</keyword>
<evidence type="ECO:0000256" key="6">
    <source>
        <dbReference type="SAM" id="Phobius"/>
    </source>
</evidence>
<keyword evidence="6" id="KW-0812">Transmembrane</keyword>
<evidence type="ECO:0000256" key="1">
    <source>
        <dbReference type="ARBA" id="ARBA00009995"/>
    </source>
</evidence>
<dbReference type="PANTHER" id="PTHR48043">
    <property type="entry name" value="EG:EG0003.4 PROTEIN-RELATED"/>
    <property type="match status" value="1"/>
</dbReference>
<dbReference type="EC" id="2.4.1.17" evidence="2"/>
<comment type="similarity">
    <text evidence="1">Belongs to the UDP-glycosyltransferase family.</text>
</comment>
<dbReference type="CDD" id="cd03784">
    <property type="entry name" value="GT1_Gtf-like"/>
    <property type="match status" value="1"/>
</dbReference>
<accession>A0A1I7RV93</accession>
<keyword evidence="4" id="KW-0808">Transferase</keyword>
<dbReference type="Pfam" id="PF00201">
    <property type="entry name" value="UDPGT"/>
    <property type="match status" value="1"/>
</dbReference>
<name>A0A1I7RV93_BURXY</name>
<comment type="catalytic activity">
    <reaction evidence="5">
        <text>glucuronate acceptor + UDP-alpha-D-glucuronate = acceptor beta-D-glucuronoside + UDP + H(+)</text>
        <dbReference type="Rhea" id="RHEA:21032"/>
        <dbReference type="ChEBI" id="CHEBI:15378"/>
        <dbReference type="ChEBI" id="CHEBI:58052"/>
        <dbReference type="ChEBI" id="CHEBI:58223"/>
        <dbReference type="ChEBI" id="CHEBI:132367"/>
        <dbReference type="ChEBI" id="CHEBI:132368"/>
        <dbReference type="EC" id="2.4.1.17"/>
    </reaction>
</comment>
<dbReference type="InterPro" id="IPR002213">
    <property type="entry name" value="UDP_glucos_trans"/>
</dbReference>
<dbReference type="GO" id="GO:0015020">
    <property type="term" value="F:glucuronosyltransferase activity"/>
    <property type="evidence" value="ECO:0007669"/>
    <property type="project" value="UniProtKB-EC"/>
</dbReference>
<evidence type="ECO:0000313" key="8">
    <source>
        <dbReference type="WBParaSite" id="BXY_0465400.1"/>
    </source>
</evidence>
<evidence type="ECO:0000256" key="3">
    <source>
        <dbReference type="ARBA" id="ARBA00022676"/>
    </source>
</evidence>
<dbReference type="eggNOG" id="KOG1192">
    <property type="taxonomic scope" value="Eukaryota"/>
</dbReference>
<reference evidence="8" key="1">
    <citation type="submission" date="2016-11" db="UniProtKB">
        <authorList>
            <consortium name="WormBaseParasite"/>
        </authorList>
    </citation>
    <scope>IDENTIFICATION</scope>
</reference>
<organism evidence="7 8">
    <name type="scientific">Bursaphelenchus xylophilus</name>
    <name type="common">Pinewood nematode worm</name>
    <name type="synonym">Aphelenchoides xylophilus</name>
    <dbReference type="NCBI Taxonomy" id="6326"/>
    <lineage>
        <taxon>Eukaryota</taxon>
        <taxon>Metazoa</taxon>
        <taxon>Ecdysozoa</taxon>
        <taxon>Nematoda</taxon>
        <taxon>Chromadorea</taxon>
        <taxon>Rhabditida</taxon>
        <taxon>Tylenchina</taxon>
        <taxon>Tylenchomorpha</taxon>
        <taxon>Aphelenchoidea</taxon>
        <taxon>Aphelenchoididae</taxon>
        <taxon>Bursaphelenchus</taxon>
    </lineage>
</organism>
<protein>
    <recommendedName>
        <fullName evidence="2">glucuronosyltransferase</fullName>
        <ecNumber evidence="2">2.4.1.17</ecNumber>
    </recommendedName>
</protein>